<dbReference type="EMBL" id="BRXW01000330">
    <property type="protein sequence ID" value="GMI18317.1"/>
    <property type="molecule type" value="Genomic_DNA"/>
</dbReference>
<dbReference type="SMART" id="SM01411">
    <property type="entry name" value="Ephrin_rec_like"/>
    <property type="match status" value="1"/>
</dbReference>
<evidence type="ECO:0000313" key="2">
    <source>
        <dbReference type="EMBL" id="GMI18317.1"/>
    </source>
</evidence>
<sequence>MFRVVNSSTPTPNHAWFFTDCDTGQDIMDTGKDGGKTASPVNGPTCSADGINLDGNDDHVNIANSWEWEGTTSFAVYVKYDSIKSDVTSLYVPHNTAHHFWDFRGCSTGSPVTDSIAGDLVATPMNGPTCSADGLGLDGSDDWADIDDWEWGGTTSFEVYHWLGRSAWSSDGYFDGTIVYLKVWHGVELTESYVASTYLCDSKTFGNKLTSCGVCPDGKSSTYPNTATCTSCAAGKYSTGGNACTVCAAEKYQPSPNSASCITCPAGEYQPDKAISAALHISSIDCFPGKKLDDDVLDFTKHDAADDCESC</sequence>
<dbReference type="Pfam" id="PF07699">
    <property type="entry name" value="Ephrin_rec_like"/>
    <property type="match status" value="1"/>
</dbReference>
<accession>A0A9W7L037</accession>
<dbReference type="PANTHER" id="PTHR46967:SF2">
    <property type="entry name" value="SUSHI, VON WILLEBRAND FACTOR TYPE A, EGF AND PENTRAXIN DOMAIN-CONTAINING PROTEIN 1-LIKE"/>
    <property type="match status" value="1"/>
</dbReference>
<dbReference type="AlphaFoldDB" id="A0A9W7L037"/>
<dbReference type="InterPro" id="IPR009030">
    <property type="entry name" value="Growth_fac_rcpt_cys_sf"/>
</dbReference>
<evidence type="ECO:0000259" key="1">
    <source>
        <dbReference type="Pfam" id="PF07699"/>
    </source>
</evidence>
<dbReference type="PANTHER" id="PTHR46967">
    <property type="entry name" value="INSULIN-LIKE GROWTH FACTOR BINDING PROTEIN,N-TERMINAL"/>
    <property type="match status" value="1"/>
</dbReference>
<dbReference type="InterPro" id="IPR011641">
    <property type="entry name" value="Tyr-kin_ephrin_A/B_rcpt-like"/>
</dbReference>
<name>A0A9W7L037_9STRA</name>
<dbReference type="Gene3D" id="2.10.50.10">
    <property type="entry name" value="Tumor Necrosis Factor Receptor, subunit A, domain 2"/>
    <property type="match status" value="1"/>
</dbReference>
<feature type="domain" description="Tyrosine-protein kinase ephrin type A/B receptor-like" evidence="1">
    <location>
        <begin position="235"/>
        <end position="271"/>
    </location>
</feature>
<dbReference type="SUPFAM" id="SSF57184">
    <property type="entry name" value="Growth factor receptor domain"/>
    <property type="match status" value="1"/>
</dbReference>
<proteinExistence type="predicted"/>
<comment type="caution">
    <text evidence="2">The sequence shown here is derived from an EMBL/GenBank/DDBJ whole genome shotgun (WGS) entry which is preliminary data.</text>
</comment>
<organism evidence="2 3">
    <name type="scientific">Triparma laevis f. longispina</name>
    <dbReference type="NCBI Taxonomy" id="1714387"/>
    <lineage>
        <taxon>Eukaryota</taxon>
        <taxon>Sar</taxon>
        <taxon>Stramenopiles</taxon>
        <taxon>Ochrophyta</taxon>
        <taxon>Bolidophyceae</taxon>
        <taxon>Parmales</taxon>
        <taxon>Triparmaceae</taxon>
        <taxon>Triparma</taxon>
    </lineage>
</organism>
<keyword evidence="3" id="KW-1185">Reference proteome</keyword>
<reference evidence="3" key="1">
    <citation type="journal article" date="2023" name="Commun. Biol.">
        <title>Genome analysis of Parmales, the sister group of diatoms, reveals the evolutionary specialization of diatoms from phago-mixotrophs to photoautotrophs.</title>
        <authorList>
            <person name="Ban H."/>
            <person name="Sato S."/>
            <person name="Yoshikawa S."/>
            <person name="Yamada K."/>
            <person name="Nakamura Y."/>
            <person name="Ichinomiya M."/>
            <person name="Sato N."/>
            <person name="Blanc-Mathieu R."/>
            <person name="Endo H."/>
            <person name="Kuwata A."/>
            <person name="Ogata H."/>
        </authorList>
    </citation>
    <scope>NUCLEOTIDE SEQUENCE [LARGE SCALE GENOMIC DNA]</scope>
    <source>
        <strain evidence="3">NIES 3700</strain>
    </source>
</reference>
<evidence type="ECO:0000313" key="3">
    <source>
        <dbReference type="Proteomes" id="UP001165122"/>
    </source>
</evidence>
<dbReference type="OrthoDB" id="201235at2759"/>
<protein>
    <recommendedName>
        <fullName evidence="1">Tyrosine-protein kinase ephrin type A/B receptor-like domain-containing protein</fullName>
    </recommendedName>
</protein>
<gene>
    <name evidence="2" type="ORF">TrLO_g6179</name>
</gene>
<dbReference type="Proteomes" id="UP001165122">
    <property type="component" value="Unassembled WGS sequence"/>
</dbReference>